<dbReference type="Proteomes" id="UP000057158">
    <property type="component" value="Chromosome"/>
</dbReference>
<name>A0A0M4D4C6_9BACT</name>
<protein>
    <submittedName>
        <fullName evidence="1">Uncharacterized protein</fullName>
    </submittedName>
</protein>
<reference evidence="1 2" key="1">
    <citation type="submission" date="2015-07" db="EMBL/GenBank/DDBJ databases">
        <title>Isolation and Genomic Characterization of a Novel Halophilic Metal-Reducing Deltaproteobacterium from the Deep Subsurface.</title>
        <authorList>
            <person name="Badalamenti J.P."/>
            <person name="Summers Z.M."/>
            <person name="Gralnick J.A."/>
            <person name="Bond D.R."/>
        </authorList>
    </citation>
    <scope>NUCLEOTIDE SEQUENCE [LARGE SCALE GENOMIC DNA]</scope>
    <source>
        <strain evidence="1 2">WTL</strain>
    </source>
</reference>
<gene>
    <name evidence="1" type="ORF">DSOUD_3482</name>
</gene>
<evidence type="ECO:0000313" key="2">
    <source>
        <dbReference type="Proteomes" id="UP000057158"/>
    </source>
</evidence>
<dbReference type="KEGG" id="des:DSOUD_3482"/>
<sequence>MAYAAYALFHMFIRLEKEELKIEGAHELENFEEEIFSYKTKFEIAHSCAPNGRSCVPTFYYILEIDLNKLLNFNINIKQRDKVEYILWKIGLTRIFDGLTNNYYFDSRYRVKSSDRNEFKRIFNIDIIHLLEEFDRDYLR</sequence>
<dbReference type="PATRIC" id="fig|1603606.3.peg.3745"/>
<proteinExistence type="predicted"/>
<keyword evidence="2" id="KW-1185">Reference proteome</keyword>
<dbReference type="AlphaFoldDB" id="A0A0M4D4C6"/>
<organism evidence="1 2">
    <name type="scientific">Desulfuromonas soudanensis</name>
    <dbReference type="NCBI Taxonomy" id="1603606"/>
    <lineage>
        <taxon>Bacteria</taxon>
        <taxon>Pseudomonadati</taxon>
        <taxon>Thermodesulfobacteriota</taxon>
        <taxon>Desulfuromonadia</taxon>
        <taxon>Desulfuromonadales</taxon>
        <taxon>Desulfuromonadaceae</taxon>
        <taxon>Desulfuromonas</taxon>
    </lineage>
</organism>
<dbReference type="EMBL" id="CP010802">
    <property type="protein sequence ID" value="ALC18196.1"/>
    <property type="molecule type" value="Genomic_DNA"/>
</dbReference>
<evidence type="ECO:0000313" key="1">
    <source>
        <dbReference type="EMBL" id="ALC18196.1"/>
    </source>
</evidence>
<accession>A0A0M4D4C6</accession>